<feature type="signal peptide" evidence="1">
    <location>
        <begin position="1"/>
        <end position="21"/>
    </location>
</feature>
<dbReference type="Pfam" id="PF03724">
    <property type="entry name" value="META"/>
    <property type="match status" value="1"/>
</dbReference>
<comment type="caution">
    <text evidence="3">The sequence shown here is derived from an EMBL/GenBank/DDBJ whole genome shotgun (WGS) entry which is preliminary data.</text>
</comment>
<gene>
    <name evidence="3" type="ORF">FZZ93_07535</name>
</gene>
<dbReference type="InterPro" id="IPR038670">
    <property type="entry name" value="HslJ-like_sf"/>
</dbReference>
<reference evidence="3 4" key="1">
    <citation type="submission" date="2019-08" db="EMBL/GenBank/DDBJ databases">
        <title>Draft Genome Sequence of Halomonas eurihalina Isolated from Preserved Hide-surface.</title>
        <authorList>
            <person name="Hussain S.A."/>
            <person name="Xu A."/>
            <person name="Sarker M."/>
            <person name="Sommers C."/>
        </authorList>
    </citation>
    <scope>NUCLEOTIDE SEQUENCE [LARGE SCALE GENOMIC DNA]</scope>
    <source>
        <strain evidence="3 4">MS1</strain>
    </source>
</reference>
<dbReference type="InterPro" id="IPR007298">
    <property type="entry name" value="Cu-R_lipoprotein_NlpE"/>
</dbReference>
<keyword evidence="1" id="KW-0732">Signal</keyword>
<sequence length="257" mass="28424">MKRMFLFCYFLLAAAFLVGCAAVERSGTEKAEAALGELPASFRGTLPCADCPGIRYQLSLFADGVYTLETVYLGSDEANRFHEKGEWSLDGAGKTLTLTDDEGARLWRVQDASTLEALDLEGNEINSSLDYILKRTDGFVSETLEDSYWRLIELKGEPVEASQGQREAHLVLHSEENRVAGATGCNQLSGSYRLEGDRLSFGPLATTRMACMNEADVESRFLAALEDTTSYRVLADRLEFYDENGELLALFAVQHLT</sequence>
<dbReference type="PROSITE" id="PS51257">
    <property type="entry name" value="PROKAR_LIPOPROTEIN"/>
    <property type="match status" value="1"/>
</dbReference>
<keyword evidence="4" id="KW-1185">Reference proteome</keyword>
<protein>
    <submittedName>
        <fullName evidence="3">META domain-containing protein</fullName>
    </submittedName>
</protein>
<dbReference type="PANTHER" id="PTHR35535">
    <property type="entry name" value="HEAT SHOCK PROTEIN HSLJ"/>
    <property type="match status" value="1"/>
</dbReference>
<dbReference type="AlphaFoldDB" id="A0A5D9D9X7"/>
<feature type="chain" id="PRO_5023144373" evidence="1">
    <location>
        <begin position="22"/>
        <end position="257"/>
    </location>
</feature>
<dbReference type="Proteomes" id="UP000324260">
    <property type="component" value="Unassembled WGS sequence"/>
</dbReference>
<dbReference type="EMBL" id="VTPU01000006">
    <property type="protein sequence ID" value="TZG40092.1"/>
    <property type="molecule type" value="Genomic_DNA"/>
</dbReference>
<dbReference type="Gene3D" id="2.40.128.270">
    <property type="match status" value="1"/>
</dbReference>
<evidence type="ECO:0000259" key="2">
    <source>
        <dbReference type="Pfam" id="PF03724"/>
    </source>
</evidence>
<organism evidence="3 4">
    <name type="scientific">Halomonas eurihalina</name>
    <dbReference type="NCBI Taxonomy" id="42566"/>
    <lineage>
        <taxon>Bacteria</taxon>
        <taxon>Pseudomonadati</taxon>
        <taxon>Pseudomonadota</taxon>
        <taxon>Gammaproteobacteria</taxon>
        <taxon>Oceanospirillales</taxon>
        <taxon>Halomonadaceae</taxon>
        <taxon>Halomonas</taxon>
    </lineage>
</organism>
<evidence type="ECO:0000313" key="3">
    <source>
        <dbReference type="EMBL" id="TZG40092.1"/>
    </source>
</evidence>
<dbReference type="InterPro" id="IPR053147">
    <property type="entry name" value="Hsp_HslJ-like"/>
</dbReference>
<dbReference type="PANTHER" id="PTHR35535:SF1">
    <property type="entry name" value="HEAT SHOCK PROTEIN HSLJ"/>
    <property type="match status" value="1"/>
</dbReference>
<accession>A0A5D9D9X7</accession>
<dbReference type="RefSeq" id="WP_149321712.1">
    <property type="nucleotide sequence ID" value="NZ_JARWAH010000007.1"/>
</dbReference>
<proteinExistence type="predicted"/>
<feature type="domain" description="DUF306" evidence="2">
    <location>
        <begin position="142"/>
        <end position="250"/>
    </location>
</feature>
<name>A0A5D9D9X7_HALER</name>
<evidence type="ECO:0000313" key="4">
    <source>
        <dbReference type="Proteomes" id="UP000324260"/>
    </source>
</evidence>
<dbReference type="InterPro" id="IPR005184">
    <property type="entry name" value="DUF306_Meta_HslJ"/>
</dbReference>
<evidence type="ECO:0000256" key="1">
    <source>
        <dbReference type="SAM" id="SignalP"/>
    </source>
</evidence>
<dbReference type="Pfam" id="PF04170">
    <property type="entry name" value="NlpE"/>
    <property type="match status" value="1"/>
</dbReference>
<dbReference type="Gene3D" id="2.40.128.640">
    <property type="match status" value="1"/>
</dbReference>
<dbReference type="OrthoDB" id="5348860at2"/>